<keyword evidence="3" id="KW-1185">Reference proteome</keyword>
<dbReference type="OrthoDB" id="7199213at2"/>
<evidence type="ECO:0000259" key="1">
    <source>
        <dbReference type="PROSITE" id="PS50146"/>
    </source>
</evidence>
<proteinExistence type="predicted"/>
<dbReference type="PROSITE" id="PS50146">
    <property type="entry name" value="DAGK"/>
    <property type="match status" value="1"/>
</dbReference>
<keyword evidence="2" id="KW-0418">Kinase</keyword>
<evidence type="ECO:0000313" key="2">
    <source>
        <dbReference type="EMBL" id="MXO51891.1"/>
    </source>
</evidence>
<sequence>MTANSPLWLLVNSQSGSFSESAVKAVEDAFSANGLTVARRICFPDEDMPTAGELDAAGVGLLAVFTGDGTLNAAVTGLYGWSGQILVLPGGTMNLLCKRLHGDDAQAGDIIERVASGVAIAVRPPVARCKAGDALAGLLVGPGTSWAHVREAMRDLDIPAILKGTGEAVGETAGGIMVRCAEPERGRNDGYPLIEITPSHRGMQVDAFYADEAGEYVQQGFAILRRRFREGPHERLGLLEEARFVSADGSALPVLVDGEPGEVETGAIFTVAACEVDLLATHHGY</sequence>
<dbReference type="GO" id="GO:0016301">
    <property type="term" value="F:kinase activity"/>
    <property type="evidence" value="ECO:0007669"/>
    <property type="project" value="UniProtKB-KW"/>
</dbReference>
<evidence type="ECO:0000313" key="3">
    <source>
        <dbReference type="Proteomes" id="UP000444185"/>
    </source>
</evidence>
<dbReference type="SUPFAM" id="SSF111331">
    <property type="entry name" value="NAD kinase/diacylglycerol kinase-like"/>
    <property type="match status" value="1"/>
</dbReference>
<dbReference type="InterPro" id="IPR017438">
    <property type="entry name" value="ATP-NAD_kinase_N"/>
</dbReference>
<name>A0A844Y1H9_9SPHN</name>
<comment type="caution">
    <text evidence="2">The sequence shown here is derived from an EMBL/GenBank/DDBJ whole genome shotgun (WGS) entry which is preliminary data.</text>
</comment>
<organism evidence="2 3">
    <name type="scientific">Qipengyuania gaetbuli</name>
    <dbReference type="NCBI Taxonomy" id="266952"/>
    <lineage>
        <taxon>Bacteria</taxon>
        <taxon>Pseudomonadati</taxon>
        <taxon>Pseudomonadota</taxon>
        <taxon>Alphaproteobacteria</taxon>
        <taxon>Sphingomonadales</taxon>
        <taxon>Erythrobacteraceae</taxon>
        <taxon>Qipengyuania</taxon>
    </lineage>
</organism>
<feature type="domain" description="DAGKc" evidence="1">
    <location>
        <begin position="2"/>
        <end position="135"/>
    </location>
</feature>
<protein>
    <submittedName>
        <fullName evidence="2">Diacylglycerol kinase</fullName>
    </submittedName>
</protein>
<dbReference type="AlphaFoldDB" id="A0A844Y1H9"/>
<dbReference type="Pfam" id="PF00781">
    <property type="entry name" value="DAGK_cat"/>
    <property type="match status" value="1"/>
</dbReference>
<dbReference type="EMBL" id="WTYF01000004">
    <property type="protein sequence ID" value="MXO51891.1"/>
    <property type="molecule type" value="Genomic_DNA"/>
</dbReference>
<dbReference type="RefSeq" id="WP_160608587.1">
    <property type="nucleotide sequence ID" value="NZ_WTYF01000004.1"/>
</dbReference>
<dbReference type="InterPro" id="IPR001206">
    <property type="entry name" value="Diacylglycerol_kinase_cat_dom"/>
</dbReference>
<dbReference type="InterPro" id="IPR016064">
    <property type="entry name" value="NAD/diacylglycerol_kinase_sf"/>
</dbReference>
<keyword evidence="2" id="KW-0808">Transferase</keyword>
<gene>
    <name evidence="2" type="ORF">GRI42_11320</name>
</gene>
<dbReference type="Proteomes" id="UP000444185">
    <property type="component" value="Unassembled WGS sequence"/>
</dbReference>
<dbReference type="Gene3D" id="3.40.50.10330">
    <property type="entry name" value="Probable inorganic polyphosphate/atp-NAD kinase, domain 1"/>
    <property type="match status" value="1"/>
</dbReference>
<reference evidence="2 3" key="1">
    <citation type="submission" date="2019-12" db="EMBL/GenBank/DDBJ databases">
        <title>Genomic-based taxomic classification of the family Erythrobacteraceae.</title>
        <authorList>
            <person name="Xu L."/>
        </authorList>
    </citation>
    <scope>NUCLEOTIDE SEQUENCE [LARGE SCALE GENOMIC DNA]</scope>
    <source>
        <strain evidence="2 3">DSM 16225</strain>
    </source>
</reference>
<accession>A0A844Y1H9</accession>